<feature type="transmembrane region" description="Helical" evidence="1">
    <location>
        <begin position="161"/>
        <end position="180"/>
    </location>
</feature>
<dbReference type="RefSeq" id="WP_047791517.1">
    <property type="nucleotide sequence ID" value="NZ_CP011856.1"/>
</dbReference>
<dbReference type="Proteomes" id="UP000035661">
    <property type="component" value="Chromosome"/>
</dbReference>
<feature type="transmembrane region" description="Helical" evidence="1">
    <location>
        <begin position="111"/>
        <end position="141"/>
    </location>
</feature>
<sequence length="598" mass="69311">MNITNAKKLKSKHKIRLAIILFSMFKVYKSFVMWIIFGLSLILFGTLSILLFVISKDIYTFSVNFQYGVFIFCNIFLLFFIMLIVIKIFGREIDDGTYLLLISKPYSRNSIFFLKLISLWILIILFLAGITIFSLIIGLITNQIVNKPMLFLKFNELVGKLFAYCLFLSFFAASGILFAVTFMSTQGVMLIVVCFCSLFLLGGLPYSLIMALGNTIELSFGNSTVQNYTVQQINSIIKFNDYLKTGKIKYSNITNAIYDFYMAKTPQEIDDIIKAKDIEQSKIERLKFFQSLGLTEKKESTFQTTTLTKWEGKYRESPSSQLVSIKDIISNSGQNYPTMEITLSTDYMFKPFKKLDLNNIYQKEIYDLVNETKTFTTWEQLYQLRNLEVASLLYFDPINSTFKINNGEKMAINADAGFKISDVFLDLYQKQKMGSTSYRYDGGNSFNNDFLTFFDNPTLYVVKELENNILKKVADYKLIQTATIKQNNNWLKYQRLMKTYSLISKINIIEHWNQMWTSFIKEEPLWFEPLANSKIDFDVQQNKLMSYKSSELKLNQNGTIDLKQKPFLNIYIIISVYGSLSILFLVGAKVILKRKIIL</sequence>
<evidence type="ECO:0000313" key="3">
    <source>
        <dbReference type="Proteomes" id="UP000035661"/>
    </source>
</evidence>
<accession>A0A0H3XIJ4</accession>
<proteinExistence type="predicted"/>
<dbReference type="AlphaFoldDB" id="A0A0H3XIJ4"/>
<keyword evidence="1" id="KW-1133">Transmembrane helix</keyword>
<dbReference type="PATRIC" id="fig|743698.3.peg.735"/>
<feature type="transmembrane region" description="Helical" evidence="1">
    <location>
        <begin position="31"/>
        <end position="55"/>
    </location>
</feature>
<feature type="transmembrane region" description="Helical" evidence="1">
    <location>
        <begin position="570"/>
        <end position="592"/>
    </location>
</feature>
<reference evidence="3" key="2">
    <citation type="submission" date="2015-06" db="EMBL/GenBank/DDBJ databases">
        <title>Complete genome sequence of Spiroplasma eriocheiris TDA-040725-5 (DSM 21848).</title>
        <authorList>
            <person name="Lo W.-S."/>
            <person name="Kuo C.-H."/>
        </authorList>
    </citation>
    <scope>NUCLEOTIDE SEQUENCE [LARGE SCALE GENOMIC DNA]</scope>
    <source>
        <strain evidence="3">TDA-040725-5</strain>
    </source>
</reference>
<dbReference type="STRING" id="315358.SERIO_v1c07320"/>
<organism evidence="2 3">
    <name type="scientific">Spiroplasma eriocheiris</name>
    <dbReference type="NCBI Taxonomy" id="315358"/>
    <lineage>
        <taxon>Bacteria</taxon>
        <taxon>Bacillati</taxon>
        <taxon>Mycoplasmatota</taxon>
        <taxon>Mollicutes</taxon>
        <taxon>Entomoplasmatales</taxon>
        <taxon>Spiroplasmataceae</taxon>
        <taxon>Spiroplasma</taxon>
    </lineage>
</organism>
<feature type="transmembrane region" description="Helical" evidence="1">
    <location>
        <begin position="187"/>
        <end position="209"/>
    </location>
</feature>
<name>A0A0H3XIJ4_9MOLU</name>
<keyword evidence="1" id="KW-0472">Membrane</keyword>
<protein>
    <submittedName>
        <fullName evidence="2">Uncharacterized protein</fullName>
    </submittedName>
</protein>
<dbReference type="KEGG" id="seri:SERIO_v1c07320"/>
<evidence type="ECO:0000256" key="1">
    <source>
        <dbReference type="SAM" id="Phobius"/>
    </source>
</evidence>
<keyword evidence="1" id="KW-0812">Transmembrane</keyword>
<gene>
    <name evidence="2" type="ORF">SERIO_v1c07320</name>
</gene>
<dbReference type="EMBL" id="CP011856">
    <property type="protein sequence ID" value="AKM54295.1"/>
    <property type="molecule type" value="Genomic_DNA"/>
</dbReference>
<reference evidence="2 3" key="1">
    <citation type="journal article" date="2015" name="Genome Biol. Evol.">
        <title>Found and Lost: The Fates of Horizontally Acquired Genes in Arthropod-Symbiotic Spiroplasma.</title>
        <authorList>
            <person name="Lo W.S."/>
            <person name="Gasparich G.E."/>
            <person name="Kuo C.H."/>
        </authorList>
    </citation>
    <scope>NUCLEOTIDE SEQUENCE [LARGE SCALE GENOMIC DNA]</scope>
    <source>
        <strain evidence="3">TDA-040725-5</strain>
    </source>
</reference>
<evidence type="ECO:0000313" key="2">
    <source>
        <dbReference type="EMBL" id="AKM54295.1"/>
    </source>
</evidence>
<keyword evidence="3" id="KW-1185">Reference proteome</keyword>
<feature type="transmembrane region" description="Helical" evidence="1">
    <location>
        <begin position="67"/>
        <end position="90"/>
    </location>
</feature>